<organism evidence="2 3">
    <name type="scientific">Roseisolibacter agri</name>
    <dbReference type="NCBI Taxonomy" id="2014610"/>
    <lineage>
        <taxon>Bacteria</taxon>
        <taxon>Pseudomonadati</taxon>
        <taxon>Gemmatimonadota</taxon>
        <taxon>Gemmatimonadia</taxon>
        <taxon>Gemmatimonadales</taxon>
        <taxon>Gemmatimonadaceae</taxon>
        <taxon>Roseisolibacter</taxon>
    </lineage>
</organism>
<keyword evidence="3" id="KW-1185">Reference proteome</keyword>
<evidence type="ECO:0008006" key="4">
    <source>
        <dbReference type="Google" id="ProtNLM"/>
    </source>
</evidence>
<comment type="caution">
    <text evidence="2">The sequence shown here is derived from an EMBL/GenBank/DDBJ whole genome shotgun (WGS) entry which is preliminary data.</text>
</comment>
<protein>
    <recommendedName>
        <fullName evidence="4">NurA domain-containing protein</fullName>
    </recommendedName>
</protein>
<feature type="region of interest" description="Disordered" evidence="1">
    <location>
        <begin position="1"/>
        <end position="24"/>
    </location>
</feature>
<dbReference type="SUPFAM" id="SSF53098">
    <property type="entry name" value="Ribonuclease H-like"/>
    <property type="match status" value="1"/>
</dbReference>
<dbReference type="RefSeq" id="WP_284350533.1">
    <property type="nucleotide sequence ID" value="NZ_BRXS01000004.1"/>
</dbReference>
<proteinExistence type="predicted"/>
<feature type="compositionally biased region" description="Pro residues" evidence="1">
    <location>
        <begin position="11"/>
        <end position="21"/>
    </location>
</feature>
<dbReference type="InterPro" id="IPR012337">
    <property type="entry name" value="RNaseH-like_sf"/>
</dbReference>
<gene>
    <name evidence="2" type="ORF">rosag_25760</name>
</gene>
<name>A0AA37QHV3_9BACT</name>
<accession>A0AA37QHV3</accession>
<evidence type="ECO:0000256" key="1">
    <source>
        <dbReference type="SAM" id="MobiDB-lite"/>
    </source>
</evidence>
<reference evidence="2" key="1">
    <citation type="submission" date="2022-08" db="EMBL/GenBank/DDBJ databases">
        <title>Draft genome sequencing of Roseisolibacter agri AW1220.</title>
        <authorList>
            <person name="Tobiishi Y."/>
            <person name="Tonouchi A."/>
        </authorList>
    </citation>
    <scope>NUCLEOTIDE SEQUENCE</scope>
    <source>
        <strain evidence="2">AW1220</strain>
    </source>
</reference>
<dbReference type="AlphaFoldDB" id="A0AA37QHV3"/>
<dbReference type="EMBL" id="BRXS01000004">
    <property type="protein sequence ID" value="GLC26063.1"/>
    <property type="molecule type" value="Genomic_DNA"/>
</dbReference>
<evidence type="ECO:0000313" key="3">
    <source>
        <dbReference type="Proteomes" id="UP001161325"/>
    </source>
</evidence>
<dbReference type="Proteomes" id="UP001161325">
    <property type="component" value="Unassembled WGS sequence"/>
</dbReference>
<evidence type="ECO:0000313" key="2">
    <source>
        <dbReference type="EMBL" id="GLC26063.1"/>
    </source>
</evidence>
<sequence length="355" mass="37945">MSEARHGETAPAPPAAQPAAPPAASLHVVRRRLRELLQGGLGDEAGAPLEAQSLGTPEAPRLVSAQPIEGHALRAVRTDTAPDAAPAVLVAFLDGTQASHVAHYDDGLPIVLGRVAAVVRARRGRTLHTWARPIVEHRLYAPCAHLSPATRAVLASAGVPVVDTTEPGPDGTVPAPHPLALLERAVHFVQADRERAERDLAERWCRRDGDGLRAALCVDGSIQGSEQLAAAPCVIGIVKSHRTMYAEGAALRTVLALARGERSTVFRVSVGRRQPVASWYLRLRDPAGRDPMWGLVRLEAALPDRGDAPAALTQRADAISRAVLAEVSPLSLPDARWDKLVYPIRDCEQFLRAVC</sequence>